<protein>
    <submittedName>
        <fullName evidence="8">Major facilitator superfamily protein</fullName>
    </submittedName>
</protein>
<dbReference type="InterPro" id="IPR036259">
    <property type="entry name" value="MFS_trans_sf"/>
</dbReference>
<feature type="transmembrane region" description="Helical" evidence="7">
    <location>
        <begin position="216"/>
        <end position="236"/>
    </location>
</feature>
<keyword evidence="9" id="KW-1185">Reference proteome</keyword>
<proteinExistence type="inferred from homology"/>
<dbReference type="Pfam" id="PF00854">
    <property type="entry name" value="PTR2"/>
    <property type="match status" value="1"/>
</dbReference>
<feature type="transmembrane region" description="Helical" evidence="7">
    <location>
        <begin position="503"/>
        <end position="526"/>
    </location>
</feature>
<dbReference type="GO" id="GO:0016020">
    <property type="term" value="C:membrane"/>
    <property type="evidence" value="ECO:0007669"/>
    <property type="project" value="UniProtKB-SubCell"/>
</dbReference>
<sequence>MEKFELEKKVISEDGEEKRKEFNGKKKQLGGVRTMPFILANEICDRFAGAGFHANMITYLTQVLNLPLVKASNTLSNFGGTSNFTPLIGAFLADSIAGRFWTIVIGSIFYLMGMITITTSSILPQLRPPPCPTQVDCREASDRQLWVLYTGLLLTSLGTGGLRPCVATFAADQFDMAKQKTDPTAWNFFNWYFFSMGAASLLALTVVVYVQDNISWSWGLGIPTIAMALSLVAFVVGSSLYRKIQPGGSPYVRVAQVAVAAFRKRKIDIPSDPNLLYRNRALDARISIDGTLLHSDQFRCLDRAAVLSSPSDMKSPSRPNPWRLSTIHRVEELKTIVRILPIWSAAVLLVASHAHLGSFTIQQARTMDRHLSPSFQIPPASMSIFSILTVLVTLPLYDRLLLPLARRLTSNPVGITSLQRMGIGYAISIFGSIVSALVEIRRKNVAAEYGLLDRPTAVVPISVFWLVPQYCVHGLSEVFMAVGHMEFLYDQSPESMRSTASALYWIAIAAGNYLSTGMVSLVHGCTGSKGNWLPDRNLNRGKLENYYWLVTGVQAVNLVYYAACAWCYTYKPIGEAMESKDVESRDEDDKVRS</sequence>
<keyword evidence="3 7" id="KW-0812">Transmembrane</keyword>
<evidence type="ECO:0000256" key="7">
    <source>
        <dbReference type="SAM" id="Phobius"/>
    </source>
</evidence>
<name>A0A5A7R573_STRAF</name>
<feature type="transmembrane region" description="Helical" evidence="7">
    <location>
        <begin position="100"/>
        <end position="126"/>
    </location>
</feature>
<dbReference type="Gene3D" id="1.20.1250.20">
    <property type="entry name" value="MFS general substrate transporter like domains"/>
    <property type="match status" value="1"/>
</dbReference>
<comment type="similarity">
    <text evidence="2">Belongs to the major facilitator superfamily. Proton-dependent oligopeptide transporter (POT/PTR) (TC 2.A.17) family.</text>
</comment>
<feature type="transmembrane region" description="Helical" evidence="7">
    <location>
        <begin position="376"/>
        <end position="397"/>
    </location>
</feature>
<evidence type="ECO:0000256" key="6">
    <source>
        <dbReference type="ARBA" id="ARBA00044504"/>
    </source>
</evidence>
<evidence type="ECO:0000256" key="3">
    <source>
        <dbReference type="ARBA" id="ARBA00022692"/>
    </source>
</evidence>
<accession>A0A5A7R573</accession>
<evidence type="ECO:0000313" key="9">
    <source>
        <dbReference type="Proteomes" id="UP000325081"/>
    </source>
</evidence>
<feature type="transmembrane region" description="Helical" evidence="7">
    <location>
        <begin position="146"/>
        <end position="170"/>
    </location>
</feature>
<dbReference type="EMBL" id="BKCP01010403">
    <property type="protein sequence ID" value="GER52556.1"/>
    <property type="molecule type" value="Genomic_DNA"/>
</dbReference>
<organism evidence="8 9">
    <name type="scientific">Striga asiatica</name>
    <name type="common">Asiatic witchweed</name>
    <name type="synonym">Buchnera asiatica</name>
    <dbReference type="NCBI Taxonomy" id="4170"/>
    <lineage>
        <taxon>Eukaryota</taxon>
        <taxon>Viridiplantae</taxon>
        <taxon>Streptophyta</taxon>
        <taxon>Embryophyta</taxon>
        <taxon>Tracheophyta</taxon>
        <taxon>Spermatophyta</taxon>
        <taxon>Magnoliopsida</taxon>
        <taxon>eudicotyledons</taxon>
        <taxon>Gunneridae</taxon>
        <taxon>Pentapetalae</taxon>
        <taxon>asterids</taxon>
        <taxon>lamiids</taxon>
        <taxon>Lamiales</taxon>
        <taxon>Orobanchaceae</taxon>
        <taxon>Buchnereae</taxon>
        <taxon>Striga</taxon>
    </lineage>
</organism>
<gene>
    <name evidence="8" type="ORF">STAS_30008</name>
</gene>
<comment type="subcellular location">
    <subcellularLocation>
        <location evidence="1">Membrane</location>
        <topology evidence="1">Multi-pass membrane protein</topology>
    </subcellularLocation>
</comment>
<feature type="transmembrane region" description="Helical" evidence="7">
    <location>
        <begin position="418"/>
        <end position="438"/>
    </location>
</feature>
<dbReference type="PANTHER" id="PTHR11654">
    <property type="entry name" value="OLIGOPEPTIDE TRANSPORTER-RELATED"/>
    <property type="match status" value="1"/>
</dbReference>
<feature type="transmembrane region" description="Helical" evidence="7">
    <location>
        <begin position="458"/>
        <end position="482"/>
    </location>
</feature>
<reference evidence="9" key="1">
    <citation type="journal article" date="2019" name="Curr. Biol.">
        <title>Genome Sequence of Striga asiatica Provides Insight into the Evolution of Plant Parasitism.</title>
        <authorList>
            <person name="Yoshida S."/>
            <person name="Kim S."/>
            <person name="Wafula E.K."/>
            <person name="Tanskanen J."/>
            <person name="Kim Y.M."/>
            <person name="Honaas L."/>
            <person name="Yang Z."/>
            <person name="Spallek T."/>
            <person name="Conn C.E."/>
            <person name="Ichihashi Y."/>
            <person name="Cheong K."/>
            <person name="Cui S."/>
            <person name="Der J.P."/>
            <person name="Gundlach H."/>
            <person name="Jiao Y."/>
            <person name="Hori C."/>
            <person name="Ishida J.K."/>
            <person name="Kasahara H."/>
            <person name="Kiba T."/>
            <person name="Kim M.S."/>
            <person name="Koo N."/>
            <person name="Laohavisit A."/>
            <person name="Lee Y.H."/>
            <person name="Lumba S."/>
            <person name="McCourt P."/>
            <person name="Mortimer J.C."/>
            <person name="Mutuku J.M."/>
            <person name="Nomura T."/>
            <person name="Sasaki-Sekimoto Y."/>
            <person name="Seto Y."/>
            <person name="Wang Y."/>
            <person name="Wakatake T."/>
            <person name="Sakakibara H."/>
            <person name="Demura T."/>
            <person name="Yamaguchi S."/>
            <person name="Yoneyama K."/>
            <person name="Manabe R.I."/>
            <person name="Nelson D.C."/>
            <person name="Schulman A.H."/>
            <person name="Timko M.P."/>
            <person name="dePamphilis C.W."/>
            <person name="Choi D."/>
            <person name="Shirasu K."/>
        </authorList>
    </citation>
    <scope>NUCLEOTIDE SEQUENCE [LARGE SCALE GENOMIC DNA]</scope>
    <source>
        <strain evidence="9">cv. UVA1</strain>
    </source>
</reference>
<comment type="caution">
    <text evidence="8">The sequence shown here is derived from an EMBL/GenBank/DDBJ whole genome shotgun (WGS) entry which is preliminary data.</text>
</comment>
<dbReference type="GO" id="GO:0022857">
    <property type="term" value="F:transmembrane transporter activity"/>
    <property type="evidence" value="ECO:0007669"/>
    <property type="project" value="InterPro"/>
</dbReference>
<evidence type="ECO:0000256" key="1">
    <source>
        <dbReference type="ARBA" id="ARBA00004141"/>
    </source>
</evidence>
<evidence type="ECO:0000256" key="5">
    <source>
        <dbReference type="ARBA" id="ARBA00023136"/>
    </source>
</evidence>
<evidence type="ECO:0000256" key="4">
    <source>
        <dbReference type="ARBA" id="ARBA00022989"/>
    </source>
</evidence>
<evidence type="ECO:0000313" key="8">
    <source>
        <dbReference type="EMBL" id="GER52556.1"/>
    </source>
</evidence>
<feature type="transmembrane region" description="Helical" evidence="7">
    <location>
        <begin position="546"/>
        <end position="570"/>
    </location>
</feature>
<comment type="similarity">
    <text evidence="6">Belongs to the major facilitator superfamily. Phosphate:H(+) symporter (TC 2.A.1.9) family.</text>
</comment>
<feature type="transmembrane region" description="Helical" evidence="7">
    <location>
        <begin position="191"/>
        <end position="210"/>
    </location>
</feature>
<dbReference type="OrthoDB" id="8904098at2759"/>
<dbReference type="Proteomes" id="UP000325081">
    <property type="component" value="Unassembled WGS sequence"/>
</dbReference>
<dbReference type="SUPFAM" id="SSF103473">
    <property type="entry name" value="MFS general substrate transporter"/>
    <property type="match status" value="1"/>
</dbReference>
<keyword evidence="5 7" id="KW-0472">Membrane</keyword>
<dbReference type="InterPro" id="IPR000109">
    <property type="entry name" value="POT_fam"/>
</dbReference>
<keyword evidence="4 7" id="KW-1133">Transmembrane helix</keyword>
<dbReference type="AlphaFoldDB" id="A0A5A7R573"/>
<evidence type="ECO:0000256" key="2">
    <source>
        <dbReference type="ARBA" id="ARBA00005982"/>
    </source>
</evidence>